<dbReference type="GO" id="GO:0015074">
    <property type="term" value="P:DNA integration"/>
    <property type="evidence" value="ECO:0007669"/>
    <property type="project" value="InterPro"/>
</dbReference>
<dbReference type="AlphaFoldDB" id="A0A0F9P2J7"/>
<evidence type="ECO:0000259" key="2">
    <source>
        <dbReference type="PROSITE" id="PS51898"/>
    </source>
</evidence>
<dbReference type="PROSITE" id="PS51898">
    <property type="entry name" value="TYR_RECOMBINASE"/>
    <property type="match status" value="1"/>
</dbReference>
<dbReference type="InterPro" id="IPR050090">
    <property type="entry name" value="Tyrosine_recombinase_XerCD"/>
</dbReference>
<dbReference type="GO" id="GO:0003677">
    <property type="term" value="F:DNA binding"/>
    <property type="evidence" value="ECO:0007669"/>
    <property type="project" value="InterPro"/>
</dbReference>
<evidence type="ECO:0000313" key="3">
    <source>
        <dbReference type="EMBL" id="KKN24264.1"/>
    </source>
</evidence>
<feature type="domain" description="Tyr recombinase" evidence="2">
    <location>
        <begin position="100"/>
        <end position="277"/>
    </location>
</feature>
<organism evidence="3">
    <name type="scientific">marine sediment metagenome</name>
    <dbReference type="NCBI Taxonomy" id="412755"/>
    <lineage>
        <taxon>unclassified sequences</taxon>
        <taxon>metagenomes</taxon>
        <taxon>ecological metagenomes</taxon>
    </lineage>
</organism>
<accession>A0A0F9P2J7</accession>
<dbReference type="InterPro" id="IPR011010">
    <property type="entry name" value="DNA_brk_join_enz"/>
</dbReference>
<dbReference type="PANTHER" id="PTHR30349:SF81">
    <property type="entry name" value="TYROSINE RECOMBINASE XERC"/>
    <property type="match status" value="1"/>
</dbReference>
<dbReference type="EMBL" id="LAZR01002896">
    <property type="protein sequence ID" value="KKN24264.1"/>
    <property type="molecule type" value="Genomic_DNA"/>
</dbReference>
<comment type="caution">
    <text evidence="3">The sequence shown here is derived from an EMBL/GenBank/DDBJ whole genome shotgun (WGS) entry which is preliminary data.</text>
</comment>
<reference evidence="3" key="1">
    <citation type="journal article" date="2015" name="Nature">
        <title>Complex archaea that bridge the gap between prokaryotes and eukaryotes.</title>
        <authorList>
            <person name="Spang A."/>
            <person name="Saw J.H."/>
            <person name="Jorgensen S.L."/>
            <person name="Zaremba-Niedzwiedzka K."/>
            <person name="Martijn J."/>
            <person name="Lind A.E."/>
            <person name="van Eijk R."/>
            <person name="Schleper C."/>
            <person name="Guy L."/>
            <person name="Ettema T.J."/>
        </authorList>
    </citation>
    <scope>NUCLEOTIDE SEQUENCE</scope>
</reference>
<dbReference type="CDD" id="cd00397">
    <property type="entry name" value="DNA_BRE_C"/>
    <property type="match status" value="1"/>
</dbReference>
<name>A0A0F9P2J7_9ZZZZ</name>
<protein>
    <recommendedName>
        <fullName evidence="2">Tyr recombinase domain-containing protein</fullName>
    </recommendedName>
</protein>
<dbReference type="SUPFAM" id="SSF56349">
    <property type="entry name" value="DNA breaking-rejoining enzymes"/>
    <property type="match status" value="1"/>
</dbReference>
<dbReference type="GO" id="GO:0006310">
    <property type="term" value="P:DNA recombination"/>
    <property type="evidence" value="ECO:0007669"/>
    <property type="project" value="UniProtKB-KW"/>
</dbReference>
<gene>
    <name evidence="3" type="ORF">LCGC14_0896570</name>
</gene>
<dbReference type="Pfam" id="PF00589">
    <property type="entry name" value="Phage_integrase"/>
    <property type="match status" value="1"/>
</dbReference>
<proteinExistence type="predicted"/>
<keyword evidence="1" id="KW-0233">DNA recombination</keyword>
<evidence type="ECO:0000256" key="1">
    <source>
        <dbReference type="ARBA" id="ARBA00023172"/>
    </source>
</evidence>
<sequence length="283" mass="32416">MVDGFRMWLQVRGLRPTSLKAVLVTLSQYLAFCAGDDPLVRQSISHYLSNSAETVKRVTLRNRYDHLRLFCEYVVGEGIVQDSPIAGLPRPRVTMWDTERNPPSVTEEMLGRLVNVCPTWTTTGLRNRAVLLTLWDAPLRANEMCRLEMGDLTFDPRELKIRDGKGGVRYDVRFSARTGLAIQRYHRERDASAYVFARADGEPMKVHALEASLRRLSIRAEIEPAVYPHQFRHNFRRRCREAGMDDVDISALMGHTSVVTTRTYAREAARRIAKERAEERLGL</sequence>
<dbReference type="Gene3D" id="1.10.443.10">
    <property type="entry name" value="Intergrase catalytic core"/>
    <property type="match status" value="1"/>
</dbReference>
<dbReference type="PANTHER" id="PTHR30349">
    <property type="entry name" value="PHAGE INTEGRASE-RELATED"/>
    <property type="match status" value="1"/>
</dbReference>
<dbReference type="InterPro" id="IPR013762">
    <property type="entry name" value="Integrase-like_cat_sf"/>
</dbReference>
<dbReference type="InterPro" id="IPR002104">
    <property type="entry name" value="Integrase_catalytic"/>
</dbReference>